<evidence type="ECO:0000256" key="1">
    <source>
        <dbReference type="ARBA" id="ARBA00022801"/>
    </source>
</evidence>
<dbReference type="Gene3D" id="3.20.20.140">
    <property type="entry name" value="Metal-dependent hydrolases"/>
    <property type="match status" value="1"/>
</dbReference>
<dbReference type="SUPFAM" id="SSF51556">
    <property type="entry name" value="Metallo-dependent hydrolases"/>
    <property type="match status" value="1"/>
</dbReference>
<organism evidence="3 4">
    <name type="scientific">Candidatus Hydrogenisulfobacillus filiaventi</name>
    <dbReference type="NCBI Taxonomy" id="2707344"/>
    <lineage>
        <taxon>Bacteria</taxon>
        <taxon>Bacillati</taxon>
        <taxon>Bacillota</taxon>
        <taxon>Clostridia</taxon>
        <taxon>Eubacteriales</taxon>
        <taxon>Clostridiales Family XVII. Incertae Sedis</taxon>
        <taxon>Candidatus Hydrogenisulfobacillus</taxon>
    </lineage>
</organism>
<dbReference type="EC" id="3.5.4.31" evidence="3"/>
<feature type="domain" description="Amidohydrolase-related" evidence="2">
    <location>
        <begin position="57"/>
        <end position="415"/>
    </location>
</feature>
<keyword evidence="4" id="KW-1185">Reference proteome</keyword>
<dbReference type="InterPro" id="IPR011059">
    <property type="entry name" value="Metal-dep_hydrolase_composite"/>
</dbReference>
<dbReference type="InterPro" id="IPR050287">
    <property type="entry name" value="MTA/SAH_deaminase"/>
</dbReference>
<dbReference type="EC" id="3.5.4.28" evidence="3"/>
<dbReference type="CDD" id="cd01298">
    <property type="entry name" value="ATZ_TRZ_like"/>
    <property type="match status" value="1"/>
</dbReference>
<name>A0A6F8ZDJ0_9FIRM</name>
<protein>
    <submittedName>
        <fullName evidence="3">5-methylthioadenosine/S-adenosylhomocysteine deaminase</fullName>
        <ecNumber evidence="3">3.5.4.28</ecNumber>
        <ecNumber evidence="3">3.5.4.31</ecNumber>
    </submittedName>
</protein>
<dbReference type="InterPro" id="IPR006680">
    <property type="entry name" value="Amidohydro-rel"/>
</dbReference>
<proteinExistence type="predicted"/>
<gene>
    <name evidence="3" type="primary">mtaD</name>
    <name evidence="3" type="ORF">R50_0432</name>
</gene>
<dbReference type="NCBIfam" id="NF005557">
    <property type="entry name" value="PRK07228.1"/>
    <property type="match status" value="1"/>
</dbReference>
<dbReference type="PANTHER" id="PTHR43794:SF11">
    <property type="entry name" value="AMIDOHYDROLASE-RELATED DOMAIN-CONTAINING PROTEIN"/>
    <property type="match status" value="1"/>
</dbReference>
<dbReference type="Gene3D" id="2.30.40.10">
    <property type="entry name" value="Urease, subunit C, domain 1"/>
    <property type="match status" value="1"/>
</dbReference>
<evidence type="ECO:0000313" key="3">
    <source>
        <dbReference type="EMBL" id="CAB1127938.1"/>
    </source>
</evidence>
<evidence type="ECO:0000259" key="2">
    <source>
        <dbReference type="Pfam" id="PF01979"/>
    </source>
</evidence>
<dbReference type="EMBL" id="LR778114">
    <property type="protein sequence ID" value="CAB1127938.1"/>
    <property type="molecule type" value="Genomic_DNA"/>
</dbReference>
<accession>A0A6F8ZDJ0</accession>
<keyword evidence="1 3" id="KW-0378">Hydrolase</keyword>
<dbReference type="KEGG" id="hfv:R50_0432"/>
<dbReference type="GO" id="GO:0050270">
    <property type="term" value="F:S-adenosylhomocysteine deaminase activity"/>
    <property type="evidence" value="ECO:0007669"/>
    <property type="project" value="UniProtKB-EC"/>
</dbReference>
<evidence type="ECO:0000313" key="4">
    <source>
        <dbReference type="Proteomes" id="UP000503399"/>
    </source>
</evidence>
<reference evidence="3 4" key="1">
    <citation type="submission" date="2020-02" db="EMBL/GenBank/DDBJ databases">
        <authorList>
            <person name="Hogendoorn C."/>
        </authorList>
    </citation>
    <scope>NUCLEOTIDE SEQUENCE [LARGE SCALE GENOMIC DNA]</scope>
    <source>
        <strain evidence="3">R501</strain>
    </source>
</reference>
<dbReference type="SUPFAM" id="SSF51338">
    <property type="entry name" value="Composite domain of metallo-dependent hydrolases"/>
    <property type="match status" value="2"/>
</dbReference>
<dbReference type="InterPro" id="IPR032466">
    <property type="entry name" value="Metal_Hydrolase"/>
</dbReference>
<dbReference type="GO" id="GO:0090614">
    <property type="term" value="F:5'-methylthioadenosine deaminase activity"/>
    <property type="evidence" value="ECO:0007669"/>
    <property type="project" value="UniProtKB-EC"/>
</dbReference>
<sequence length="452" mass="47565">MGDVTVFRGPMVVTMDAQGTVLPSADVVVAGGRIAAIAPPGTARTEGATVMDAAGRVLIPGLVQTHVHLCQTLFRGAADDRELLSWLQEVIWPLEGAHDPDSVYASARLGIAELLRGGTTTILDMETVHHTEAAFQAIAEGGIRALSGKCLMDAGEEVPPSLREPTDAALQESVDLLERWQGRDGGRLGYAFAPRFTLSCSDACLKAVGELAERYRVPVHTHAAESRAEVDLVRTRRGLGPIAHFAALGLLKPGLIMAHGVWADADDLQAVAAAGAAFTHCPSSNLKLASGLADPVAWSRAGVRFGLGADGAPCNNTLDAFQELRLAALLPKPRYGPTAMPARAAFAAATIGGARVLGLEDRIGSIEPGKEADLVLLDWSGPHHAPRAAGDVYGQLVYQTRSDDVVLTMVAGRVVYRDGRLLTLDEAEVYRQAETAVRRVAARAGVTLPGPA</sequence>
<dbReference type="Proteomes" id="UP000503399">
    <property type="component" value="Chromosome"/>
</dbReference>
<dbReference type="Pfam" id="PF01979">
    <property type="entry name" value="Amidohydro_1"/>
    <property type="match status" value="1"/>
</dbReference>
<dbReference type="AlphaFoldDB" id="A0A6F8ZDJ0"/>
<dbReference type="PANTHER" id="PTHR43794">
    <property type="entry name" value="AMINOHYDROLASE SSNA-RELATED"/>
    <property type="match status" value="1"/>
</dbReference>